<dbReference type="Proteomes" id="UP001066276">
    <property type="component" value="Chromosome 1_2"/>
</dbReference>
<sequence length="100" mass="11123">MDNEPIHDAAVYLEQTRIRRRCTQETASDGAHRNKSYLGPVKLPKKTSTLEQTLTFTASTVPSPNAKMKSPIPSALILPLRTRSRAQWEGALLPREAPNV</sequence>
<gene>
    <name evidence="1" type="ORF">NDU88_004866</name>
</gene>
<accession>A0AAV7W7X8</accession>
<reference evidence="1" key="1">
    <citation type="journal article" date="2022" name="bioRxiv">
        <title>Sequencing and chromosome-scale assembly of the giantPleurodeles waltlgenome.</title>
        <authorList>
            <person name="Brown T."/>
            <person name="Elewa A."/>
            <person name="Iarovenko S."/>
            <person name="Subramanian E."/>
            <person name="Araus A.J."/>
            <person name="Petzold A."/>
            <person name="Susuki M."/>
            <person name="Suzuki K.-i.T."/>
            <person name="Hayashi T."/>
            <person name="Toyoda A."/>
            <person name="Oliveira C."/>
            <person name="Osipova E."/>
            <person name="Leigh N.D."/>
            <person name="Simon A."/>
            <person name="Yun M.H."/>
        </authorList>
    </citation>
    <scope>NUCLEOTIDE SEQUENCE</scope>
    <source>
        <strain evidence="1">20211129_DDA</strain>
        <tissue evidence="1">Liver</tissue>
    </source>
</reference>
<dbReference type="EMBL" id="JANPWB010000002">
    <property type="protein sequence ID" value="KAJ1209488.1"/>
    <property type="molecule type" value="Genomic_DNA"/>
</dbReference>
<evidence type="ECO:0000313" key="2">
    <source>
        <dbReference type="Proteomes" id="UP001066276"/>
    </source>
</evidence>
<comment type="caution">
    <text evidence="1">The sequence shown here is derived from an EMBL/GenBank/DDBJ whole genome shotgun (WGS) entry which is preliminary data.</text>
</comment>
<proteinExistence type="predicted"/>
<dbReference type="AlphaFoldDB" id="A0AAV7W7X8"/>
<keyword evidence="2" id="KW-1185">Reference proteome</keyword>
<name>A0AAV7W7X8_PLEWA</name>
<protein>
    <submittedName>
        <fullName evidence="1">Uncharacterized protein</fullName>
    </submittedName>
</protein>
<evidence type="ECO:0000313" key="1">
    <source>
        <dbReference type="EMBL" id="KAJ1209488.1"/>
    </source>
</evidence>
<organism evidence="1 2">
    <name type="scientific">Pleurodeles waltl</name>
    <name type="common">Iberian ribbed newt</name>
    <dbReference type="NCBI Taxonomy" id="8319"/>
    <lineage>
        <taxon>Eukaryota</taxon>
        <taxon>Metazoa</taxon>
        <taxon>Chordata</taxon>
        <taxon>Craniata</taxon>
        <taxon>Vertebrata</taxon>
        <taxon>Euteleostomi</taxon>
        <taxon>Amphibia</taxon>
        <taxon>Batrachia</taxon>
        <taxon>Caudata</taxon>
        <taxon>Salamandroidea</taxon>
        <taxon>Salamandridae</taxon>
        <taxon>Pleurodelinae</taxon>
        <taxon>Pleurodeles</taxon>
    </lineage>
</organism>